<keyword evidence="11" id="KW-0547">Nucleotide-binding</keyword>
<feature type="compositionally biased region" description="Low complexity" evidence="13">
    <location>
        <begin position="1029"/>
        <end position="1041"/>
    </location>
</feature>
<dbReference type="InterPro" id="IPR001905">
    <property type="entry name" value="Ammonium_transpt"/>
</dbReference>
<comment type="caution">
    <text evidence="16">The sequence shown here is derived from an EMBL/GenBank/DDBJ whole genome shotgun (WGS) entry which is preliminary data.</text>
</comment>
<evidence type="ECO:0000256" key="2">
    <source>
        <dbReference type="ARBA" id="ARBA00005887"/>
    </source>
</evidence>
<dbReference type="GO" id="GO:0008519">
    <property type="term" value="F:ammonium channel activity"/>
    <property type="evidence" value="ECO:0007669"/>
    <property type="project" value="InterPro"/>
</dbReference>
<feature type="transmembrane region" description="Helical" evidence="14">
    <location>
        <begin position="63"/>
        <end position="83"/>
    </location>
</feature>
<dbReference type="PROSITE" id="PS01219">
    <property type="entry name" value="AMMONIUM_TRANSP"/>
    <property type="match status" value="1"/>
</dbReference>
<dbReference type="SUPFAM" id="SSF111352">
    <property type="entry name" value="Ammonium transporter"/>
    <property type="match status" value="1"/>
</dbReference>
<dbReference type="Gene3D" id="1.10.3430.10">
    <property type="entry name" value="Ammonium transporter AmtB like domains"/>
    <property type="match status" value="1"/>
</dbReference>
<dbReference type="PROSITE" id="PS01238">
    <property type="entry name" value="GDA1_CD39_NTPASE"/>
    <property type="match status" value="1"/>
</dbReference>
<evidence type="ECO:0000256" key="3">
    <source>
        <dbReference type="ARBA" id="ARBA00009283"/>
    </source>
</evidence>
<dbReference type="CDD" id="cd24039">
    <property type="entry name" value="ASKHA_NBD_YND1-like"/>
    <property type="match status" value="1"/>
</dbReference>
<dbReference type="GO" id="GO:0005524">
    <property type="term" value="F:ATP binding"/>
    <property type="evidence" value="ECO:0007669"/>
    <property type="project" value="UniProtKB-KW"/>
</dbReference>
<comment type="similarity">
    <text evidence="3 12">Belongs to the GDA1/CD39 NTPase family.</text>
</comment>
<dbReference type="InterPro" id="IPR018047">
    <property type="entry name" value="Ammonium_transpt_CS"/>
</dbReference>
<dbReference type="FunFam" id="1.10.3430.10:FF:000003">
    <property type="entry name" value="Ammonium transporter"/>
    <property type="match status" value="1"/>
</dbReference>
<evidence type="ECO:0000313" key="17">
    <source>
        <dbReference type="Proteomes" id="UP000068243"/>
    </source>
</evidence>
<comment type="similarity">
    <text evidence="2">Belongs to the ammonia transporter channel (TC 1.A.11.2) family.</text>
</comment>
<evidence type="ECO:0000256" key="8">
    <source>
        <dbReference type="ARBA" id="ARBA00023136"/>
    </source>
</evidence>
<dbReference type="Gene3D" id="3.30.420.150">
    <property type="entry name" value="Exopolyphosphatase. Domain 2"/>
    <property type="match status" value="1"/>
</dbReference>
<comment type="subcellular location">
    <subcellularLocation>
        <location evidence="1">Membrane</location>
        <topology evidence="1">Multi-pass membrane protein</topology>
    </subcellularLocation>
</comment>
<evidence type="ECO:0000256" key="14">
    <source>
        <dbReference type="SAM" id="Phobius"/>
    </source>
</evidence>
<dbReference type="VEuPathDB" id="FungiDB:ASPNIDRAFT2_1113589"/>
<feature type="transmembrane region" description="Helical" evidence="14">
    <location>
        <begin position="117"/>
        <end position="140"/>
    </location>
</feature>
<dbReference type="InterPro" id="IPR024041">
    <property type="entry name" value="NH4_transpt_AmtB-like_dom"/>
</dbReference>
<dbReference type="GO" id="GO:0017110">
    <property type="term" value="F:nucleoside diphosphate phosphatase activity"/>
    <property type="evidence" value="ECO:0007669"/>
    <property type="project" value="UniProtKB-ARBA"/>
</dbReference>
<feature type="transmembrane region" description="Helical" evidence="14">
    <location>
        <begin position="32"/>
        <end position="56"/>
    </location>
</feature>
<organism evidence="16 17">
    <name type="scientific">Aspergillus niger</name>
    <dbReference type="NCBI Taxonomy" id="5061"/>
    <lineage>
        <taxon>Eukaryota</taxon>
        <taxon>Fungi</taxon>
        <taxon>Dikarya</taxon>
        <taxon>Ascomycota</taxon>
        <taxon>Pezizomycotina</taxon>
        <taxon>Eurotiomycetes</taxon>
        <taxon>Eurotiomycetidae</taxon>
        <taxon>Eurotiales</taxon>
        <taxon>Aspergillaceae</taxon>
        <taxon>Aspergillus</taxon>
        <taxon>Aspergillus subgen. Circumdati</taxon>
    </lineage>
</organism>
<feature type="transmembrane region" description="Helical" evidence="14">
    <location>
        <begin position="192"/>
        <end position="209"/>
    </location>
</feature>
<feature type="active site" description="Proton acceptor" evidence="10">
    <location>
        <position position="575"/>
    </location>
</feature>
<feature type="region of interest" description="Disordered" evidence="13">
    <location>
        <begin position="1101"/>
        <end position="1144"/>
    </location>
</feature>
<dbReference type="VEuPathDB" id="FungiDB:ATCC64974_103890"/>
<dbReference type="VEuPathDB" id="FungiDB:M747DRAFT_307340"/>
<dbReference type="Pfam" id="PF00909">
    <property type="entry name" value="Ammonium_transp"/>
    <property type="match status" value="1"/>
</dbReference>
<evidence type="ECO:0000256" key="13">
    <source>
        <dbReference type="SAM" id="MobiDB-lite"/>
    </source>
</evidence>
<keyword evidence="11" id="KW-0067">ATP-binding</keyword>
<gene>
    <name evidence="16" type="ORF">ABL_05575</name>
</gene>
<accession>A0A100IKH7</accession>
<evidence type="ECO:0000256" key="7">
    <source>
        <dbReference type="ARBA" id="ARBA00022989"/>
    </source>
</evidence>
<feature type="transmembrane region" description="Helical" evidence="14">
    <location>
        <begin position="152"/>
        <end position="172"/>
    </location>
</feature>
<feature type="transmembrane region" description="Helical" evidence="14">
    <location>
        <begin position="221"/>
        <end position="241"/>
    </location>
</feature>
<keyword evidence="5 14" id="KW-0812">Transmembrane</keyword>
<dbReference type="Gene3D" id="3.30.420.40">
    <property type="match status" value="1"/>
</dbReference>
<dbReference type="NCBIfam" id="TIGR00836">
    <property type="entry name" value="amt"/>
    <property type="match status" value="1"/>
</dbReference>
<evidence type="ECO:0000256" key="1">
    <source>
        <dbReference type="ARBA" id="ARBA00004141"/>
    </source>
</evidence>
<keyword evidence="6 12" id="KW-0378">Hydrolase</keyword>
<dbReference type="EMBL" id="BCMY01000008">
    <property type="protein sequence ID" value="GAQ42914.1"/>
    <property type="molecule type" value="Genomic_DNA"/>
</dbReference>
<keyword evidence="9" id="KW-0924">Ammonia transport</keyword>
<keyword evidence="4" id="KW-0813">Transport</keyword>
<feature type="region of interest" description="Disordered" evidence="13">
    <location>
        <begin position="1026"/>
        <end position="1065"/>
    </location>
</feature>
<feature type="domain" description="Ammonium transporter AmtB-like" evidence="15">
    <location>
        <begin position="34"/>
        <end position="432"/>
    </location>
</feature>
<evidence type="ECO:0000256" key="11">
    <source>
        <dbReference type="PIRSR" id="PIRSR600407-2"/>
    </source>
</evidence>
<dbReference type="VEuPathDB" id="FungiDB:ASPNIDRAFT2_1099945"/>
<evidence type="ECO:0000256" key="6">
    <source>
        <dbReference type="ARBA" id="ARBA00022801"/>
    </source>
</evidence>
<dbReference type="VEuPathDB" id="FungiDB:ATCC64974_2110"/>
<evidence type="ECO:0000256" key="4">
    <source>
        <dbReference type="ARBA" id="ARBA00022448"/>
    </source>
</evidence>
<proteinExistence type="inferred from homology"/>
<evidence type="ECO:0000313" key="16">
    <source>
        <dbReference type="EMBL" id="GAQ42914.1"/>
    </source>
</evidence>
<sequence>MAEPVYNSSTPEGGDPTQVDVNAQYTGSEYNYVYITTCTFIVFLILPGIGMLYSGLSRRKSALALLFQAFMVLAVSTFQWLFWGYSLAYSRDGGPFIGTLKNFGLMDVLVAPSPGSAVLPEVVFCLFQLLFCACTVMIVVGGAFERGGIVPSLIFSFFWATIVYCPLARWTWSSNGWLYNLPAIDFAGGGPVHIASGCTALAYALVLGKRRDHGDPSIRKPHNTTLVFLGTVMIWTGWLGFNGGSSLNASMRAMVAVFNTNTAGCTGILGWVLVDMIRYKGKFTVVGACEGAIAGLVGITPAAGCVSLWLAACIGFITAIVCSSLKNVNEWINVDEGMDVFKLHGLGGMVGAFLTGLFASEKISALDGSTLSPGAIDGNGVQVGKQLAEICAISSYSFVVSYLMLLILKYIPGMQLRVSDEDEMLGLDRTQFFDEQIGDWSMTVHGSGTRVHVYRWLDNAVAREKGKHLQTLPEVKTKSDWTKKIHPGVSSFADKPEEVGPEHLAELLEHAKQIVPDDAVKDTPIFLLATAGMRLLPDVQRNLLLEQICSYVGSNSDFLLPDCGVHIQVIPGVTEGLYGWVATNYLLGSFDSPGTHDHGKGHHTYGFLDMGGASAQIAFAPNATESEKHANDLTLLRLRNVDGSTQEHRVFVTSWLEFGVHEARRRYLESLQAASAIGDVKELPDPCLPSGLRTTIDGKLLAADDIDGMHLLGTGKFDECLRQTYPLLDKDAPCPDQPCLLHGMHVPAIDFDVNHFVGISEYWHTTHEAFEMGHKDKAYDFATYQERVRSFCSQDWATVENGLEAHQWGKKFDRESASEICFKASWIMNVLHDGIGIPRVGLEDIAGSGHNGTKEVLSHGQSKGYLDSFQAVNKIDSTEVSWTLGKMVLYASSQVPLETEEALPVGFGSNVAGVPSDFQYPSVELLPSSEGIHGTTWHDALLEGSSSRRAPGFVLFLLIVILVAFFLCGRGRRLKVYHKIKNVFGWGGPSHPNYPKRRRMFGGKLPFFGPRSPTYERVLEEGAQEFDLGASGSSRSSFDGGRPSEADAARFTAPKRASSWGSGNTTPTFKYALDNSSSGTIGLGISAGSGANAMDRHGLVVRTESRDHLAPLALGPTTNGRRSRAGSPSRSHPKSPLMTPLADD</sequence>
<feature type="binding site" evidence="11">
    <location>
        <begin position="612"/>
        <end position="616"/>
    </location>
    <ligand>
        <name>ATP</name>
        <dbReference type="ChEBI" id="CHEBI:30616"/>
    </ligand>
</feature>
<evidence type="ECO:0000259" key="15">
    <source>
        <dbReference type="Pfam" id="PF00909"/>
    </source>
</evidence>
<dbReference type="PANTHER" id="PTHR43029">
    <property type="entry name" value="AMMONIUM TRANSPORTER MEP2"/>
    <property type="match status" value="1"/>
</dbReference>
<feature type="transmembrane region" description="Helical" evidence="14">
    <location>
        <begin position="295"/>
        <end position="321"/>
    </location>
</feature>
<feature type="transmembrane region" description="Helical" evidence="14">
    <location>
        <begin position="950"/>
        <end position="969"/>
    </location>
</feature>
<dbReference type="PANTHER" id="PTHR43029:SF15">
    <property type="entry name" value="AMMONIUM TRANSPORTER"/>
    <property type="match status" value="1"/>
</dbReference>
<reference evidence="17" key="1">
    <citation type="journal article" date="2016" name="Genome Announc.">
        <title>Draft genome sequence of Aspergillus niger strain An76.</title>
        <authorList>
            <person name="Gong W."/>
            <person name="Cheng Z."/>
            <person name="Zhang H."/>
            <person name="Liu L."/>
            <person name="Gao P."/>
            <person name="Wang L."/>
        </authorList>
    </citation>
    <scope>NUCLEOTIDE SEQUENCE [LARGE SCALE GENOMIC DNA]</scope>
    <source>
        <strain evidence="17">An76</strain>
    </source>
</reference>
<evidence type="ECO:0000256" key="10">
    <source>
        <dbReference type="PIRSR" id="PIRSR600407-1"/>
    </source>
</evidence>
<evidence type="ECO:0000256" key="12">
    <source>
        <dbReference type="RuleBase" id="RU003833"/>
    </source>
</evidence>
<dbReference type="InterPro" id="IPR029020">
    <property type="entry name" value="Ammonium/urea_transptr"/>
</dbReference>
<dbReference type="GO" id="GO:0005794">
    <property type="term" value="C:Golgi apparatus"/>
    <property type="evidence" value="ECO:0007669"/>
    <property type="project" value="UniProtKB-ARBA"/>
</dbReference>
<dbReference type="OrthoDB" id="6372431at2759"/>
<keyword evidence="7 14" id="KW-1133">Transmembrane helix</keyword>
<dbReference type="Proteomes" id="UP000068243">
    <property type="component" value="Unassembled WGS sequence"/>
</dbReference>
<dbReference type="PaxDb" id="5061-CADANGAP00010955"/>
<name>A0A100IKH7_ASPNG</name>
<dbReference type="VEuPathDB" id="FungiDB:M747DRAFT_291624"/>
<dbReference type="GO" id="GO:0005886">
    <property type="term" value="C:plasma membrane"/>
    <property type="evidence" value="ECO:0007669"/>
    <property type="project" value="TreeGrafter"/>
</dbReference>
<dbReference type="AlphaFoldDB" id="A0A100IKH7"/>
<feature type="transmembrane region" description="Helical" evidence="14">
    <location>
        <begin position="253"/>
        <end position="274"/>
    </location>
</feature>
<dbReference type="Pfam" id="PF01150">
    <property type="entry name" value="GDA1_CD39"/>
    <property type="match status" value="1"/>
</dbReference>
<keyword evidence="8 14" id="KW-0472">Membrane</keyword>
<dbReference type="InterPro" id="IPR000407">
    <property type="entry name" value="GDA1_CD39_NTPase"/>
</dbReference>
<evidence type="ECO:0000256" key="9">
    <source>
        <dbReference type="ARBA" id="ARBA00023177"/>
    </source>
</evidence>
<protein>
    <submittedName>
        <fullName evidence="16">Nucleoside diphosphatase</fullName>
    </submittedName>
</protein>
<evidence type="ECO:0000256" key="5">
    <source>
        <dbReference type="ARBA" id="ARBA00022692"/>
    </source>
</evidence>
<dbReference type="VEuPathDB" id="FungiDB:An14g02370"/>
<dbReference type="VEuPathDB" id="FungiDB:An08g03200"/>